<dbReference type="KEGG" id="tim:GMBLW1_19370"/>
<keyword evidence="2" id="KW-1185">Reference proteome</keyword>
<sequence length="47" mass="5529">MQPSRRQDVMIRPRMIQKRASFSKITIHPTRTEVQSGMTNETLLRSD</sequence>
<gene>
    <name evidence="1" type="ORF">GMBLW1_19370</name>
</gene>
<protein>
    <submittedName>
        <fullName evidence="1">Uncharacterized protein</fullName>
    </submittedName>
</protein>
<dbReference type="Proteomes" id="UP000464378">
    <property type="component" value="Chromosome"/>
</dbReference>
<proteinExistence type="predicted"/>
<name>A0A6C2YLM3_9BACT</name>
<reference evidence="1" key="1">
    <citation type="submission" date="2019-04" db="EMBL/GenBank/DDBJ databases">
        <authorList>
            <consortium name="Science for Life Laboratories"/>
        </authorList>
    </citation>
    <scope>NUCLEOTIDE SEQUENCE</scope>
    <source>
        <strain evidence="1">MBLW1</strain>
    </source>
</reference>
<organism evidence="1">
    <name type="scientific">Tuwongella immobilis</name>
    <dbReference type="NCBI Taxonomy" id="692036"/>
    <lineage>
        <taxon>Bacteria</taxon>
        <taxon>Pseudomonadati</taxon>
        <taxon>Planctomycetota</taxon>
        <taxon>Planctomycetia</taxon>
        <taxon>Gemmatales</taxon>
        <taxon>Gemmataceae</taxon>
        <taxon>Tuwongella</taxon>
    </lineage>
</organism>
<dbReference type="AlphaFoldDB" id="A0A6C2YLM3"/>
<evidence type="ECO:0000313" key="1">
    <source>
        <dbReference type="EMBL" id="VIP02023.1"/>
    </source>
</evidence>
<dbReference type="EMBL" id="LR586016">
    <property type="protein sequence ID" value="VIP02023.1"/>
    <property type="molecule type" value="Genomic_DNA"/>
</dbReference>
<accession>A0A6C2YLM3</accession>
<dbReference type="InParanoid" id="A0A6C2YLM3"/>
<dbReference type="EMBL" id="LR593887">
    <property type="protein sequence ID" value="VTS00156.1"/>
    <property type="molecule type" value="Genomic_DNA"/>
</dbReference>
<evidence type="ECO:0000313" key="2">
    <source>
        <dbReference type="Proteomes" id="UP000464378"/>
    </source>
</evidence>